<dbReference type="InterPro" id="IPR011032">
    <property type="entry name" value="GroES-like_sf"/>
</dbReference>
<dbReference type="CDD" id="cd08290">
    <property type="entry name" value="ETR"/>
    <property type="match status" value="1"/>
</dbReference>
<dbReference type="AlphaFoldDB" id="A0A3N4HU39"/>
<dbReference type="InterPro" id="IPR051034">
    <property type="entry name" value="Mito_Enoyl-ACP_Reductase"/>
</dbReference>
<dbReference type="Gene3D" id="3.90.180.10">
    <property type="entry name" value="Medium-chain alcohol dehydrogenases, catalytic domain"/>
    <property type="match status" value="1"/>
</dbReference>
<accession>A0A3N4HU39</accession>
<dbReference type="InterPro" id="IPR020843">
    <property type="entry name" value="ER"/>
</dbReference>
<evidence type="ECO:0000256" key="3">
    <source>
        <dbReference type="ARBA" id="ARBA00022516"/>
    </source>
</evidence>
<dbReference type="GO" id="GO:0141148">
    <property type="term" value="F:enoyl-[acyl-carrier-protein] reductase (NADPH) activity"/>
    <property type="evidence" value="ECO:0007669"/>
    <property type="project" value="UniProtKB-EC"/>
</dbReference>
<comment type="catalytic activity">
    <reaction evidence="12">
        <text>a 2,3-saturated acyl-[ACP] + NADP(+) = a (2E)-enoyl-[ACP] + NADPH + H(+)</text>
        <dbReference type="Rhea" id="RHEA:22564"/>
        <dbReference type="Rhea" id="RHEA-COMP:9925"/>
        <dbReference type="Rhea" id="RHEA-COMP:9926"/>
        <dbReference type="ChEBI" id="CHEBI:15378"/>
        <dbReference type="ChEBI" id="CHEBI:57783"/>
        <dbReference type="ChEBI" id="CHEBI:58349"/>
        <dbReference type="ChEBI" id="CHEBI:78784"/>
        <dbReference type="ChEBI" id="CHEBI:78785"/>
        <dbReference type="EC" id="1.3.1.104"/>
    </reaction>
</comment>
<keyword evidence="6" id="KW-0809">Transit peptide</keyword>
<evidence type="ECO:0000313" key="15">
    <source>
        <dbReference type="Proteomes" id="UP000275078"/>
    </source>
</evidence>
<name>A0A3N4HU39_ASCIM</name>
<keyword evidence="3" id="KW-0444">Lipid biosynthesis</keyword>
<dbReference type="InterPro" id="IPR013149">
    <property type="entry name" value="ADH-like_C"/>
</dbReference>
<comment type="subcellular location">
    <subcellularLocation>
        <location evidence="1">Mitochondrion</location>
    </subcellularLocation>
</comment>
<dbReference type="Gene3D" id="3.40.50.720">
    <property type="entry name" value="NAD(P)-binding Rossmann-like Domain"/>
    <property type="match status" value="1"/>
</dbReference>
<evidence type="ECO:0000256" key="12">
    <source>
        <dbReference type="ARBA" id="ARBA00048843"/>
    </source>
</evidence>
<dbReference type="EC" id="1.3.1.104" evidence="11"/>
<keyword evidence="4" id="KW-0276">Fatty acid metabolism</keyword>
<dbReference type="GO" id="GO:0005739">
    <property type="term" value="C:mitochondrion"/>
    <property type="evidence" value="ECO:0007669"/>
    <property type="project" value="UniProtKB-SubCell"/>
</dbReference>
<keyword evidence="10" id="KW-0275">Fatty acid biosynthesis</keyword>
<evidence type="ECO:0000256" key="4">
    <source>
        <dbReference type="ARBA" id="ARBA00022832"/>
    </source>
</evidence>
<evidence type="ECO:0000259" key="13">
    <source>
        <dbReference type="SMART" id="SM00829"/>
    </source>
</evidence>
<reference evidence="14 15" key="1">
    <citation type="journal article" date="2018" name="Nat. Ecol. Evol.">
        <title>Pezizomycetes genomes reveal the molecular basis of ectomycorrhizal truffle lifestyle.</title>
        <authorList>
            <person name="Murat C."/>
            <person name="Payen T."/>
            <person name="Noel B."/>
            <person name="Kuo A."/>
            <person name="Morin E."/>
            <person name="Chen J."/>
            <person name="Kohler A."/>
            <person name="Krizsan K."/>
            <person name="Balestrini R."/>
            <person name="Da Silva C."/>
            <person name="Montanini B."/>
            <person name="Hainaut M."/>
            <person name="Levati E."/>
            <person name="Barry K.W."/>
            <person name="Belfiori B."/>
            <person name="Cichocki N."/>
            <person name="Clum A."/>
            <person name="Dockter R.B."/>
            <person name="Fauchery L."/>
            <person name="Guy J."/>
            <person name="Iotti M."/>
            <person name="Le Tacon F."/>
            <person name="Lindquist E.A."/>
            <person name="Lipzen A."/>
            <person name="Malagnac F."/>
            <person name="Mello A."/>
            <person name="Molinier V."/>
            <person name="Miyauchi S."/>
            <person name="Poulain J."/>
            <person name="Riccioni C."/>
            <person name="Rubini A."/>
            <person name="Sitrit Y."/>
            <person name="Splivallo R."/>
            <person name="Traeger S."/>
            <person name="Wang M."/>
            <person name="Zifcakova L."/>
            <person name="Wipf D."/>
            <person name="Zambonelli A."/>
            <person name="Paolocci F."/>
            <person name="Nowrousian M."/>
            <person name="Ottonello S."/>
            <person name="Baldrian P."/>
            <person name="Spatafora J.W."/>
            <person name="Henrissat B."/>
            <person name="Nagy L.G."/>
            <person name="Aury J.M."/>
            <person name="Wincker P."/>
            <person name="Grigoriev I.V."/>
            <person name="Bonfante P."/>
            <person name="Martin F.M."/>
        </authorList>
    </citation>
    <scope>NUCLEOTIDE SEQUENCE [LARGE SCALE GENOMIC DNA]</scope>
    <source>
        <strain evidence="14 15">RN42</strain>
    </source>
</reference>
<dbReference type="PANTHER" id="PTHR43981">
    <property type="entry name" value="ENOYL-[ACYL-CARRIER-PROTEIN] REDUCTASE, MITOCHONDRIAL"/>
    <property type="match status" value="1"/>
</dbReference>
<dbReference type="Proteomes" id="UP000275078">
    <property type="component" value="Unassembled WGS sequence"/>
</dbReference>
<dbReference type="OrthoDB" id="7482721at2759"/>
<evidence type="ECO:0000313" key="14">
    <source>
        <dbReference type="EMBL" id="RPA75511.1"/>
    </source>
</evidence>
<dbReference type="PANTHER" id="PTHR43981:SF2">
    <property type="entry name" value="ENOYL-[ACYL-CARRIER-PROTEIN] REDUCTASE, MITOCHONDRIAL"/>
    <property type="match status" value="1"/>
</dbReference>
<evidence type="ECO:0000256" key="2">
    <source>
        <dbReference type="ARBA" id="ARBA00010371"/>
    </source>
</evidence>
<gene>
    <name evidence="14" type="ORF">BJ508DRAFT_370841</name>
</gene>
<evidence type="ECO:0000256" key="7">
    <source>
        <dbReference type="ARBA" id="ARBA00023002"/>
    </source>
</evidence>
<dbReference type="Pfam" id="PF08240">
    <property type="entry name" value="ADH_N"/>
    <property type="match status" value="1"/>
</dbReference>
<dbReference type="SUPFAM" id="SSF51735">
    <property type="entry name" value="NAD(P)-binding Rossmann-fold domains"/>
    <property type="match status" value="1"/>
</dbReference>
<dbReference type="InterPro" id="IPR013154">
    <property type="entry name" value="ADH-like_N"/>
</dbReference>
<dbReference type="SMART" id="SM00829">
    <property type="entry name" value="PKS_ER"/>
    <property type="match status" value="1"/>
</dbReference>
<keyword evidence="7" id="KW-0560">Oxidoreductase</keyword>
<protein>
    <recommendedName>
        <fullName evidence="11">enoyl-[acyl-carrier-protein] reductase</fullName>
        <ecNumber evidence="11">1.3.1.104</ecNumber>
    </recommendedName>
</protein>
<dbReference type="FunFam" id="3.40.50.720:FF:000112">
    <property type="entry name" value="Enoyl-[acyl-carrier-protein] reductase 1, mitochondrial"/>
    <property type="match status" value="1"/>
</dbReference>
<evidence type="ECO:0000256" key="6">
    <source>
        <dbReference type="ARBA" id="ARBA00022946"/>
    </source>
</evidence>
<evidence type="ECO:0000256" key="9">
    <source>
        <dbReference type="ARBA" id="ARBA00023128"/>
    </source>
</evidence>
<dbReference type="Pfam" id="PF00107">
    <property type="entry name" value="ADH_zinc_N"/>
    <property type="match status" value="1"/>
</dbReference>
<evidence type="ECO:0000256" key="8">
    <source>
        <dbReference type="ARBA" id="ARBA00023098"/>
    </source>
</evidence>
<proteinExistence type="inferred from homology"/>
<dbReference type="InterPro" id="IPR036291">
    <property type="entry name" value="NAD(P)-bd_dom_sf"/>
</dbReference>
<evidence type="ECO:0000256" key="1">
    <source>
        <dbReference type="ARBA" id="ARBA00004173"/>
    </source>
</evidence>
<comment type="similarity">
    <text evidence="2">Belongs to the zinc-containing alcohol dehydrogenase family. Quinone oxidoreductase subfamily.</text>
</comment>
<sequence>MTVLRSSFTQLARNTCNATPTKKIALNTAASLYSQRRSISAFGYTQAGALVYHSYGPPTEKLSLHHYSIPPAYGNEITVKFLASPINPADINQIEGVYPSKPELTRNLGTAEPAAVGGNEGVVEVVAVGGKVQGWKKGDWAIMRSTKFGTWRTHASATAEQLLKVPSDGSVTPIQAATISVNPCTAYRMLKDFVPLKEGEWFIQNGANSGVGRAAIQLGRIWGLKSINVVRDRPDIDELREELEGLGADLVITDKELSDKSIKSRIERITGGKGVGLALNCVGGDSATNLMRNLKHGGKIVTYGAMAKKPVTVPASLFIFKNISCHGFWVSVWSDMYPKEKEEMVNEIFELYKSGQFKDVPIEKAIWKDDSEQSELLKAIEKSQTGFGGKKQVFVFDTK</sequence>
<feature type="domain" description="Enoyl reductase (ER)" evidence="13">
    <location>
        <begin position="56"/>
        <end position="396"/>
    </location>
</feature>
<evidence type="ECO:0000256" key="10">
    <source>
        <dbReference type="ARBA" id="ARBA00023160"/>
    </source>
</evidence>
<dbReference type="GO" id="GO:0006633">
    <property type="term" value="P:fatty acid biosynthetic process"/>
    <property type="evidence" value="ECO:0007669"/>
    <property type="project" value="UniProtKB-KW"/>
</dbReference>
<evidence type="ECO:0000256" key="5">
    <source>
        <dbReference type="ARBA" id="ARBA00022857"/>
    </source>
</evidence>
<keyword evidence="9" id="KW-0496">Mitochondrion</keyword>
<keyword evidence="5" id="KW-0521">NADP</keyword>
<dbReference type="STRING" id="1160509.A0A3N4HU39"/>
<organism evidence="14 15">
    <name type="scientific">Ascobolus immersus RN42</name>
    <dbReference type="NCBI Taxonomy" id="1160509"/>
    <lineage>
        <taxon>Eukaryota</taxon>
        <taxon>Fungi</taxon>
        <taxon>Dikarya</taxon>
        <taxon>Ascomycota</taxon>
        <taxon>Pezizomycotina</taxon>
        <taxon>Pezizomycetes</taxon>
        <taxon>Pezizales</taxon>
        <taxon>Ascobolaceae</taxon>
        <taxon>Ascobolus</taxon>
    </lineage>
</organism>
<keyword evidence="15" id="KW-1185">Reference proteome</keyword>
<keyword evidence="8" id="KW-0443">Lipid metabolism</keyword>
<evidence type="ECO:0000256" key="11">
    <source>
        <dbReference type="ARBA" id="ARBA00038963"/>
    </source>
</evidence>
<dbReference type="SUPFAM" id="SSF50129">
    <property type="entry name" value="GroES-like"/>
    <property type="match status" value="1"/>
</dbReference>
<dbReference type="EMBL" id="ML119762">
    <property type="protein sequence ID" value="RPA75511.1"/>
    <property type="molecule type" value="Genomic_DNA"/>
</dbReference>